<protein>
    <submittedName>
        <fullName evidence="10">Rieske-like 2Fe-2S protein</fullName>
    </submittedName>
</protein>
<evidence type="ECO:0000256" key="2">
    <source>
        <dbReference type="ARBA" id="ARBA00022630"/>
    </source>
</evidence>
<reference evidence="10 11" key="1">
    <citation type="submission" date="2018-05" db="EMBL/GenBank/DDBJ databases">
        <title>Genomic Encyclopedia of Type Strains, Phase IV (KMG-IV): sequencing the most valuable type-strain genomes for metagenomic binning, comparative biology and taxonomic classification.</title>
        <authorList>
            <person name="Goeker M."/>
        </authorList>
    </citation>
    <scope>NUCLEOTIDE SEQUENCE [LARGE SCALE GENOMIC DNA]</scope>
    <source>
        <strain evidence="10 11">DSM 6986</strain>
    </source>
</reference>
<dbReference type="PANTHER" id="PTHR43557:SF2">
    <property type="entry name" value="RIESKE DOMAIN-CONTAINING PROTEIN-RELATED"/>
    <property type="match status" value="1"/>
</dbReference>
<gene>
    <name evidence="10" type="ORF">C7441_10178</name>
</gene>
<dbReference type="PRINTS" id="PR00368">
    <property type="entry name" value="FADPNR"/>
</dbReference>
<evidence type="ECO:0000256" key="8">
    <source>
        <dbReference type="ARBA" id="ARBA00023014"/>
    </source>
</evidence>
<dbReference type="Pfam" id="PF00355">
    <property type="entry name" value="Rieske"/>
    <property type="match status" value="1"/>
</dbReference>
<dbReference type="InterPro" id="IPR050446">
    <property type="entry name" value="FAD-oxidoreductase/Apoptosis"/>
</dbReference>
<evidence type="ECO:0000313" key="10">
    <source>
        <dbReference type="EMBL" id="PWJ86199.1"/>
    </source>
</evidence>
<dbReference type="PRINTS" id="PR00411">
    <property type="entry name" value="PNDRDTASEI"/>
</dbReference>
<keyword evidence="5" id="KW-0274">FAD</keyword>
<keyword evidence="4" id="KW-0479">Metal-binding</keyword>
<dbReference type="RefSeq" id="WP_109611228.1">
    <property type="nucleotide sequence ID" value="NZ_QGGG01000001.1"/>
</dbReference>
<dbReference type="STRING" id="1192868.GCA_000304395_04345"/>
<dbReference type="SUPFAM" id="SSF50022">
    <property type="entry name" value="ISP domain"/>
    <property type="match status" value="1"/>
</dbReference>
<keyword evidence="11" id="KW-1185">Reference proteome</keyword>
<keyword evidence="2" id="KW-0285">Flavoprotein</keyword>
<evidence type="ECO:0000256" key="6">
    <source>
        <dbReference type="ARBA" id="ARBA00023002"/>
    </source>
</evidence>
<dbReference type="GO" id="GO:0051537">
    <property type="term" value="F:2 iron, 2 sulfur cluster binding"/>
    <property type="evidence" value="ECO:0007669"/>
    <property type="project" value="UniProtKB-KW"/>
</dbReference>
<dbReference type="Proteomes" id="UP000245396">
    <property type="component" value="Unassembled WGS sequence"/>
</dbReference>
<dbReference type="PROSITE" id="PS51296">
    <property type="entry name" value="RIESKE"/>
    <property type="match status" value="1"/>
</dbReference>
<evidence type="ECO:0000256" key="7">
    <source>
        <dbReference type="ARBA" id="ARBA00023004"/>
    </source>
</evidence>
<keyword evidence="6" id="KW-0560">Oxidoreductase</keyword>
<evidence type="ECO:0000259" key="9">
    <source>
        <dbReference type="PROSITE" id="PS51296"/>
    </source>
</evidence>
<keyword evidence="3" id="KW-0001">2Fe-2S</keyword>
<organism evidence="10 11">
    <name type="scientific">Pseudaminobacter salicylatoxidans</name>
    <dbReference type="NCBI Taxonomy" id="93369"/>
    <lineage>
        <taxon>Bacteria</taxon>
        <taxon>Pseudomonadati</taxon>
        <taxon>Pseudomonadota</taxon>
        <taxon>Alphaproteobacteria</taxon>
        <taxon>Hyphomicrobiales</taxon>
        <taxon>Phyllobacteriaceae</taxon>
        <taxon>Pseudaminobacter</taxon>
    </lineage>
</organism>
<dbReference type="Gene3D" id="2.102.10.10">
    <property type="entry name" value="Rieske [2Fe-2S] iron-sulphur domain"/>
    <property type="match status" value="1"/>
</dbReference>
<dbReference type="SUPFAM" id="SSF55424">
    <property type="entry name" value="FAD/NAD-linked reductases, dimerisation (C-terminal) domain"/>
    <property type="match status" value="1"/>
</dbReference>
<dbReference type="GO" id="GO:0046872">
    <property type="term" value="F:metal ion binding"/>
    <property type="evidence" value="ECO:0007669"/>
    <property type="project" value="UniProtKB-KW"/>
</dbReference>
<evidence type="ECO:0000256" key="5">
    <source>
        <dbReference type="ARBA" id="ARBA00022827"/>
    </source>
</evidence>
<dbReference type="PANTHER" id="PTHR43557">
    <property type="entry name" value="APOPTOSIS-INDUCING FACTOR 1"/>
    <property type="match status" value="1"/>
</dbReference>
<sequence>MGAQSERNEGPDLTQGVAAEAIREGQILEGQVDGETVILARKGEEIFAVSGTCTHYSGPLAKGLVVGETVRCPWHHACFSLRTGEALGAPAFDPIQCWNIEQRDGKVFITGKAGKVPAPVTTAEAAAHPESIVIIGGGAAGFAATEMLRRHNYAGKLTVLSSDDDAPYDRPNLSKDFLAGEAPAEWIPLRSKRFYEKRDIDLRLGATVERIDPSARTVTLADGTSLPFERLLIATGAEPVRLPIPGADGDNVFTLRSWADSRAIIERAQASKVAVVIGASFIGLETAAALRTRGLEVHVVAPEALPLEKVLGPELGKFIRALHEDKGVTFHLENTVESIGKDAVRLKDGAELKADLIVTGVGVKPRISLARDAGLETGSGIKVDAFLESSVQGIFAAGDVAEWQSSSSAEPRRVEHWVVAERQGQVAALNMLGARQPFTDTPFFWSAHYDTSIRYVGYAGGWDSVEVDGDIKAGDAALRYKVKGRTVAVATLGRDQEALRAGEELRNA</sequence>
<name>A0A316C8U4_PSESE</name>
<evidence type="ECO:0000313" key="11">
    <source>
        <dbReference type="Proteomes" id="UP000245396"/>
    </source>
</evidence>
<dbReference type="CDD" id="cd03478">
    <property type="entry name" value="Rieske_AIFL_N"/>
    <property type="match status" value="1"/>
</dbReference>
<dbReference type="InterPro" id="IPR017941">
    <property type="entry name" value="Rieske_2Fe-2S"/>
</dbReference>
<dbReference type="Gene3D" id="3.30.390.30">
    <property type="match status" value="1"/>
</dbReference>
<dbReference type="InterPro" id="IPR036922">
    <property type="entry name" value="Rieske_2Fe-2S_sf"/>
</dbReference>
<dbReference type="Gene3D" id="3.50.50.60">
    <property type="entry name" value="FAD/NAD(P)-binding domain"/>
    <property type="match status" value="2"/>
</dbReference>
<dbReference type="InterPro" id="IPR016156">
    <property type="entry name" value="FAD/NAD-linked_Rdtase_dimer_sf"/>
</dbReference>
<evidence type="ECO:0000256" key="4">
    <source>
        <dbReference type="ARBA" id="ARBA00022723"/>
    </source>
</evidence>
<dbReference type="Pfam" id="PF07992">
    <property type="entry name" value="Pyr_redox_2"/>
    <property type="match status" value="1"/>
</dbReference>
<dbReference type="InterPro" id="IPR036188">
    <property type="entry name" value="FAD/NAD-bd_sf"/>
</dbReference>
<dbReference type="InterPro" id="IPR023753">
    <property type="entry name" value="FAD/NAD-binding_dom"/>
</dbReference>
<proteinExistence type="predicted"/>
<keyword evidence="8" id="KW-0411">Iron-sulfur</keyword>
<accession>A0A316C8U4</accession>
<evidence type="ECO:0000256" key="3">
    <source>
        <dbReference type="ARBA" id="ARBA00022714"/>
    </source>
</evidence>
<dbReference type="SUPFAM" id="SSF51905">
    <property type="entry name" value="FAD/NAD(P)-binding domain"/>
    <property type="match status" value="2"/>
</dbReference>
<feature type="domain" description="Rieske" evidence="9">
    <location>
        <begin position="14"/>
        <end position="109"/>
    </location>
</feature>
<dbReference type="GO" id="GO:0005737">
    <property type="term" value="C:cytoplasm"/>
    <property type="evidence" value="ECO:0007669"/>
    <property type="project" value="TreeGrafter"/>
</dbReference>
<dbReference type="OrthoDB" id="7809559at2"/>
<comment type="cofactor">
    <cofactor evidence="1">
        <name>FAD</name>
        <dbReference type="ChEBI" id="CHEBI:57692"/>
    </cofactor>
</comment>
<evidence type="ECO:0000256" key="1">
    <source>
        <dbReference type="ARBA" id="ARBA00001974"/>
    </source>
</evidence>
<dbReference type="GO" id="GO:0016651">
    <property type="term" value="F:oxidoreductase activity, acting on NAD(P)H"/>
    <property type="evidence" value="ECO:0007669"/>
    <property type="project" value="TreeGrafter"/>
</dbReference>
<keyword evidence="7" id="KW-0408">Iron</keyword>
<dbReference type="EMBL" id="QGGG01000001">
    <property type="protein sequence ID" value="PWJ86199.1"/>
    <property type="molecule type" value="Genomic_DNA"/>
</dbReference>
<comment type="caution">
    <text evidence="10">The sequence shown here is derived from an EMBL/GenBank/DDBJ whole genome shotgun (WGS) entry which is preliminary data.</text>
</comment>
<dbReference type="AlphaFoldDB" id="A0A316C8U4"/>